<feature type="signal peptide" evidence="11">
    <location>
        <begin position="1"/>
        <end position="31"/>
    </location>
</feature>
<keyword evidence="13" id="KW-1185">Reference proteome</keyword>
<feature type="binding site" evidence="9">
    <location>
        <position position="127"/>
    </location>
    <ligand>
        <name>Mn(2+)</name>
        <dbReference type="ChEBI" id="CHEBI:29035"/>
    </ligand>
</feature>
<dbReference type="PROSITE" id="PS00725">
    <property type="entry name" value="GERMIN"/>
    <property type="match status" value="1"/>
</dbReference>
<evidence type="ECO:0000313" key="13">
    <source>
        <dbReference type="Proteomes" id="UP000813463"/>
    </source>
</evidence>
<feature type="binding site" evidence="9">
    <location>
        <position position="120"/>
    </location>
    <ligand>
        <name>Mn(2+)</name>
        <dbReference type="ChEBI" id="CHEBI:29035"/>
    </ligand>
</feature>
<dbReference type="SUPFAM" id="SSF51182">
    <property type="entry name" value="RmlC-like cupins"/>
    <property type="match status" value="1"/>
</dbReference>
<keyword evidence="5 8" id="KW-0479">Metal-binding</keyword>
<reference evidence="14" key="2">
    <citation type="submission" date="2025-08" db="UniProtKB">
        <authorList>
            <consortium name="RefSeq"/>
        </authorList>
    </citation>
    <scope>IDENTIFICATION</scope>
    <source>
        <tissue evidence="14">Leaf</tissue>
    </source>
</reference>
<feature type="binding site" evidence="9">
    <location>
        <position position="166"/>
    </location>
    <ligand>
        <name>Mn(2+)</name>
        <dbReference type="ChEBI" id="CHEBI:29035"/>
    </ligand>
</feature>
<dbReference type="GO" id="GO:0030145">
    <property type="term" value="F:manganese ion binding"/>
    <property type="evidence" value="ECO:0007669"/>
    <property type="project" value="UniProtKB-UniRule"/>
</dbReference>
<evidence type="ECO:0000259" key="12">
    <source>
        <dbReference type="SMART" id="SM00835"/>
    </source>
</evidence>
<protein>
    <recommendedName>
        <fullName evidence="11">Germin-like protein</fullName>
    </recommendedName>
</protein>
<feature type="domain" description="Cupin type-1" evidence="12">
    <location>
        <begin position="72"/>
        <end position="220"/>
    </location>
</feature>
<keyword evidence="6 10" id="KW-1015">Disulfide bond</keyword>
<dbReference type="InterPro" id="IPR019780">
    <property type="entry name" value="Germin_Mn-BS"/>
</dbReference>
<keyword evidence="3 11" id="KW-0052">Apoplast</keyword>
<comment type="subcellular location">
    <subcellularLocation>
        <location evidence="1 11">Secreted</location>
        <location evidence="1 11">Extracellular space</location>
        <location evidence="1 11">Apoplast</location>
    </subcellularLocation>
</comment>
<feature type="chain" id="PRO_5040537928" description="Germin-like protein" evidence="11">
    <location>
        <begin position="32"/>
        <end position="247"/>
    </location>
</feature>
<dbReference type="PRINTS" id="PR00325">
    <property type="entry name" value="GERMIN"/>
</dbReference>
<dbReference type="Proteomes" id="UP000813463">
    <property type="component" value="Chromosome 5"/>
</dbReference>
<dbReference type="KEGG" id="soe:110802073"/>
<dbReference type="CDD" id="cd02241">
    <property type="entry name" value="cupin_OxOx"/>
    <property type="match status" value="1"/>
</dbReference>
<feature type="binding site" evidence="8">
    <location>
        <position position="122"/>
    </location>
    <ligand>
        <name>oxalate</name>
        <dbReference type="ChEBI" id="CHEBI:30623"/>
    </ligand>
</feature>
<feature type="disulfide bond" evidence="10">
    <location>
        <begin position="41"/>
        <end position="58"/>
    </location>
</feature>
<dbReference type="PANTHER" id="PTHR31238">
    <property type="entry name" value="GERMIN-LIKE PROTEIN SUBFAMILY 3 MEMBER 3"/>
    <property type="match status" value="1"/>
</dbReference>
<dbReference type="InterPro" id="IPR006045">
    <property type="entry name" value="Cupin_1"/>
</dbReference>
<dbReference type="AlphaFoldDB" id="A0A9R0J848"/>
<evidence type="ECO:0000256" key="11">
    <source>
        <dbReference type="RuleBase" id="RU366015"/>
    </source>
</evidence>
<evidence type="ECO:0000256" key="9">
    <source>
        <dbReference type="PIRSR" id="PIRSR601929-2"/>
    </source>
</evidence>
<evidence type="ECO:0000256" key="3">
    <source>
        <dbReference type="ARBA" id="ARBA00022523"/>
    </source>
</evidence>
<dbReference type="InterPro" id="IPR011051">
    <property type="entry name" value="RmlC_Cupin_sf"/>
</dbReference>
<keyword evidence="11" id="KW-0732">Signal</keyword>
<name>A0A9R0J848_SPIOL</name>
<evidence type="ECO:0000313" key="14">
    <source>
        <dbReference type="RefSeq" id="XP_021863187.1"/>
    </source>
</evidence>
<gene>
    <name evidence="14" type="primary">LOC110802073</name>
</gene>
<organism evidence="13 14">
    <name type="scientific">Spinacia oleracea</name>
    <name type="common">Spinach</name>
    <dbReference type="NCBI Taxonomy" id="3562"/>
    <lineage>
        <taxon>Eukaryota</taxon>
        <taxon>Viridiplantae</taxon>
        <taxon>Streptophyta</taxon>
        <taxon>Embryophyta</taxon>
        <taxon>Tracheophyta</taxon>
        <taxon>Spermatophyta</taxon>
        <taxon>Magnoliopsida</taxon>
        <taxon>eudicotyledons</taxon>
        <taxon>Gunneridae</taxon>
        <taxon>Pentapetalae</taxon>
        <taxon>Caryophyllales</taxon>
        <taxon>Chenopodiaceae</taxon>
        <taxon>Chenopodioideae</taxon>
        <taxon>Anserineae</taxon>
        <taxon>Spinacia</taxon>
    </lineage>
</organism>
<dbReference type="InterPro" id="IPR001929">
    <property type="entry name" value="Germin"/>
</dbReference>
<keyword evidence="4 11" id="KW-0964">Secreted</keyword>
<dbReference type="GO" id="GO:0048046">
    <property type="term" value="C:apoplast"/>
    <property type="evidence" value="ECO:0007669"/>
    <property type="project" value="UniProtKB-SubCell"/>
</dbReference>
<dbReference type="Pfam" id="PF00190">
    <property type="entry name" value="Cupin_1"/>
    <property type="match status" value="1"/>
</dbReference>
<evidence type="ECO:0000256" key="4">
    <source>
        <dbReference type="ARBA" id="ARBA00022525"/>
    </source>
</evidence>
<evidence type="ECO:0000256" key="7">
    <source>
        <dbReference type="ARBA" id="ARBA00023211"/>
    </source>
</evidence>
<evidence type="ECO:0000256" key="1">
    <source>
        <dbReference type="ARBA" id="ARBA00004271"/>
    </source>
</evidence>
<dbReference type="FunFam" id="2.60.120.10:FF:000005">
    <property type="entry name" value="Germin-like protein subfamily 1 member 8"/>
    <property type="match status" value="1"/>
</dbReference>
<evidence type="ECO:0000256" key="8">
    <source>
        <dbReference type="PIRSR" id="PIRSR601929-1"/>
    </source>
</evidence>
<keyword evidence="7 8" id="KW-0464">Manganese</keyword>
<evidence type="ECO:0000256" key="10">
    <source>
        <dbReference type="PIRSR" id="PIRSR601929-3"/>
    </source>
</evidence>
<feature type="binding site" evidence="8">
    <location>
        <position position="117"/>
    </location>
    <ligand>
        <name>oxalate</name>
        <dbReference type="ChEBI" id="CHEBI:30623"/>
    </ligand>
</feature>
<dbReference type="RefSeq" id="XP_021863187.1">
    <property type="nucleotide sequence ID" value="XM_022007495.2"/>
</dbReference>
<reference evidence="13" key="1">
    <citation type="journal article" date="2021" name="Nat. Commun.">
        <title>Genomic analyses provide insights into spinach domestication and the genetic basis of agronomic traits.</title>
        <authorList>
            <person name="Cai X."/>
            <person name="Sun X."/>
            <person name="Xu C."/>
            <person name="Sun H."/>
            <person name="Wang X."/>
            <person name="Ge C."/>
            <person name="Zhang Z."/>
            <person name="Wang Q."/>
            <person name="Fei Z."/>
            <person name="Jiao C."/>
            <person name="Wang Q."/>
        </authorList>
    </citation>
    <scope>NUCLEOTIDE SEQUENCE [LARGE SCALE GENOMIC DNA]</scope>
    <source>
        <strain evidence="13">cv. Varoflay</strain>
    </source>
</reference>
<dbReference type="OrthoDB" id="1546383at2759"/>
<evidence type="ECO:0000256" key="2">
    <source>
        <dbReference type="ARBA" id="ARBA00007456"/>
    </source>
</evidence>
<proteinExistence type="inferred from homology"/>
<feature type="binding site" evidence="9">
    <location>
        <position position="122"/>
    </location>
    <ligand>
        <name>Mn(2+)</name>
        <dbReference type="ChEBI" id="CHEBI:29035"/>
    </ligand>
</feature>
<dbReference type="GeneID" id="110802073"/>
<dbReference type="Gene3D" id="2.60.120.10">
    <property type="entry name" value="Jelly Rolls"/>
    <property type="match status" value="1"/>
</dbReference>
<dbReference type="SMART" id="SM00835">
    <property type="entry name" value="Cupin_1"/>
    <property type="match status" value="1"/>
</dbReference>
<accession>A0A9R0J848</accession>
<feature type="binding site" evidence="8">
    <location>
        <position position="127"/>
    </location>
    <ligand>
        <name>oxalate</name>
        <dbReference type="ChEBI" id="CHEBI:30623"/>
    </ligand>
</feature>
<sequence>MVNTKGGNIPKLAMTTFCMAVFAMMFYVANASDPTPLQDFCVGVNDPNSAVVVNGRLCKNPNDVTINDFLYKRFNVPGDTNNAQGANATLVDINLFLGVNTQGVAMARVDFAPYGLNTPHLHPRGSEIFAVVEGTMYAGFVTSGYKLYDTILKKGDVIVFPQGLIHFQLNLGRTEALAYASFGSQNPGRVNVADSVFATTPRILNDVLTKGFQVDEVVIEQLRSQFSPENISFNTGRSILKLLSQTF</sequence>
<evidence type="ECO:0000256" key="5">
    <source>
        <dbReference type="ARBA" id="ARBA00022723"/>
    </source>
</evidence>
<comment type="similarity">
    <text evidence="2 11">Belongs to the germin family.</text>
</comment>
<dbReference type="InterPro" id="IPR014710">
    <property type="entry name" value="RmlC-like_jellyroll"/>
</dbReference>
<evidence type="ECO:0000256" key="6">
    <source>
        <dbReference type="ARBA" id="ARBA00023157"/>
    </source>
</evidence>